<evidence type="ECO:0000256" key="3">
    <source>
        <dbReference type="ARBA" id="ARBA00022801"/>
    </source>
</evidence>
<dbReference type="InterPro" id="IPR008580">
    <property type="entry name" value="PPPDE_dom"/>
</dbReference>
<proteinExistence type="inferred from homology"/>
<gene>
    <name evidence="5" type="ORF">B9G98_01669</name>
</gene>
<sequence>MSSVKLYIYDLSRGMAKLYAPMLLGQNLEGVWHSSLVVHNREIYFGQGIFSVPPGTTHLGAPHRVIDLGETELPLDVIEEYLEEVKPEWTADRYHLFLNNCNDFSDSLAEFLVGKGIPSYVKDVARTVAGTPFGQMLMTQLTAGGSSGAEFGAI</sequence>
<evidence type="ECO:0000256" key="1">
    <source>
        <dbReference type="ARBA" id="ARBA00008140"/>
    </source>
</evidence>
<dbReference type="Proteomes" id="UP000238350">
    <property type="component" value="Unassembled WGS sequence"/>
</dbReference>
<dbReference type="InterPro" id="IPR042266">
    <property type="entry name" value="PPPDE_sf"/>
</dbReference>
<keyword evidence="3" id="KW-0378">Hydrolase</keyword>
<dbReference type="GO" id="GO:0070646">
    <property type="term" value="P:protein modification by small protein removal"/>
    <property type="evidence" value="ECO:0007669"/>
    <property type="project" value="TreeGrafter"/>
</dbReference>
<dbReference type="PROSITE" id="PS51858">
    <property type="entry name" value="PPPDE"/>
    <property type="match status" value="1"/>
</dbReference>
<evidence type="ECO:0000313" key="5">
    <source>
        <dbReference type="EMBL" id="PRT54049.1"/>
    </source>
</evidence>
<dbReference type="Pfam" id="PF05903">
    <property type="entry name" value="Peptidase_C97"/>
    <property type="match status" value="1"/>
</dbReference>
<accession>A0A2T0FGH5</accession>
<dbReference type="PANTHER" id="PTHR12378">
    <property type="entry name" value="DESUMOYLATING ISOPEPTIDASE"/>
    <property type="match status" value="1"/>
</dbReference>
<keyword evidence="2" id="KW-0645">Protease</keyword>
<dbReference type="EMBL" id="NDIQ01000001">
    <property type="protein sequence ID" value="PRT54049.1"/>
    <property type="molecule type" value="Genomic_DNA"/>
</dbReference>
<dbReference type="PANTHER" id="PTHR12378:SF7">
    <property type="entry name" value="DESUMOYLATING ISOPEPTIDASE 1"/>
    <property type="match status" value="1"/>
</dbReference>
<evidence type="ECO:0000256" key="2">
    <source>
        <dbReference type="ARBA" id="ARBA00022670"/>
    </source>
</evidence>
<dbReference type="GO" id="GO:0006508">
    <property type="term" value="P:proteolysis"/>
    <property type="evidence" value="ECO:0007669"/>
    <property type="project" value="UniProtKB-KW"/>
</dbReference>
<dbReference type="SMART" id="SM01179">
    <property type="entry name" value="DUF862"/>
    <property type="match status" value="1"/>
</dbReference>
<keyword evidence="6" id="KW-1185">Reference proteome</keyword>
<dbReference type="OrthoDB" id="21221at2759"/>
<dbReference type="Gene3D" id="3.90.1720.30">
    <property type="entry name" value="PPPDE domains"/>
    <property type="match status" value="1"/>
</dbReference>
<dbReference type="GeneID" id="36515418"/>
<dbReference type="GO" id="GO:0008233">
    <property type="term" value="F:peptidase activity"/>
    <property type="evidence" value="ECO:0007669"/>
    <property type="project" value="UniProtKB-KW"/>
</dbReference>
<reference evidence="5 6" key="1">
    <citation type="submission" date="2017-04" db="EMBL/GenBank/DDBJ databases">
        <title>Genome sequencing of [Candida] sorbophila.</title>
        <authorList>
            <person name="Ahn J.O."/>
        </authorList>
    </citation>
    <scope>NUCLEOTIDE SEQUENCE [LARGE SCALE GENOMIC DNA]</scope>
    <source>
        <strain evidence="5 6">DS02</strain>
    </source>
</reference>
<dbReference type="AlphaFoldDB" id="A0A2T0FGH5"/>
<dbReference type="RefSeq" id="XP_024663995.1">
    <property type="nucleotide sequence ID" value="XM_024808227.1"/>
</dbReference>
<evidence type="ECO:0000313" key="6">
    <source>
        <dbReference type="Proteomes" id="UP000238350"/>
    </source>
</evidence>
<name>A0A2T0FGH5_9ASCO</name>
<evidence type="ECO:0000259" key="4">
    <source>
        <dbReference type="PROSITE" id="PS51858"/>
    </source>
</evidence>
<comment type="similarity">
    <text evidence="1">Belongs to the DeSI family.</text>
</comment>
<dbReference type="STRING" id="45607.A0A2T0FGH5"/>
<comment type="caution">
    <text evidence="5">The sequence shown here is derived from an EMBL/GenBank/DDBJ whole genome shotgun (WGS) entry which is preliminary data.</text>
</comment>
<feature type="domain" description="PPPDE" evidence="4">
    <location>
        <begin position="2"/>
        <end position="142"/>
    </location>
</feature>
<protein>
    <submittedName>
        <fullName evidence="5">Desumoylating isopeptidase 1</fullName>
    </submittedName>
</protein>
<organism evidence="5 6">
    <name type="scientific">Wickerhamiella sorbophila</name>
    <dbReference type="NCBI Taxonomy" id="45607"/>
    <lineage>
        <taxon>Eukaryota</taxon>
        <taxon>Fungi</taxon>
        <taxon>Dikarya</taxon>
        <taxon>Ascomycota</taxon>
        <taxon>Saccharomycotina</taxon>
        <taxon>Dipodascomycetes</taxon>
        <taxon>Dipodascales</taxon>
        <taxon>Trichomonascaceae</taxon>
        <taxon>Wickerhamiella</taxon>
    </lineage>
</organism>